<comment type="subcellular location">
    <subcellularLocation>
        <location evidence="1">Membrane</location>
    </subcellularLocation>
</comment>
<feature type="disulfide bond" evidence="7">
    <location>
        <begin position="137"/>
        <end position="164"/>
    </location>
</feature>
<reference evidence="11" key="1">
    <citation type="submission" date="2022-07" db="EMBL/GenBank/DDBJ databases">
        <title>Chromosome-level genome of Muraenolepis orangiensis.</title>
        <authorList>
            <person name="Kim J."/>
        </authorList>
    </citation>
    <scope>NUCLEOTIDE SEQUENCE</scope>
    <source>
        <strain evidence="11">KU_S4_2022</strain>
        <tissue evidence="11">Muscle</tissue>
    </source>
</reference>
<evidence type="ECO:0000313" key="11">
    <source>
        <dbReference type="EMBL" id="KAJ3598125.1"/>
    </source>
</evidence>
<dbReference type="PANTHER" id="PTHR45656">
    <property type="entry name" value="PROTEIN CBR-CLEC-78"/>
    <property type="match status" value="1"/>
</dbReference>
<accession>A0A9Q0E030</accession>
<dbReference type="Gene3D" id="2.10.70.10">
    <property type="entry name" value="Complement Module, domain 1"/>
    <property type="match status" value="3"/>
</dbReference>
<name>A0A9Q0E030_9TELE</name>
<feature type="transmembrane region" description="Helical" evidence="9">
    <location>
        <begin position="513"/>
        <end position="534"/>
    </location>
</feature>
<comment type="caution">
    <text evidence="7">Lacks conserved residue(s) required for the propagation of feature annotation.</text>
</comment>
<dbReference type="SUPFAM" id="SSF57535">
    <property type="entry name" value="Complement control module/SCR domain"/>
    <property type="match status" value="3"/>
</dbReference>
<comment type="caution">
    <text evidence="11">The sequence shown here is derived from an EMBL/GenBank/DDBJ whole genome shotgun (WGS) entry which is preliminary data.</text>
</comment>
<dbReference type="InterPro" id="IPR051277">
    <property type="entry name" value="SEZ6_CSMD_C4BPB_Regulators"/>
</dbReference>
<feature type="domain" description="Sushi" evidence="10">
    <location>
        <begin position="108"/>
        <end position="166"/>
    </location>
</feature>
<dbReference type="Pfam" id="PF00084">
    <property type="entry name" value="Sushi"/>
    <property type="match status" value="3"/>
</dbReference>
<feature type="disulfide bond" evidence="7">
    <location>
        <begin position="75"/>
        <end position="102"/>
    </location>
</feature>
<keyword evidence="9" id="KW-1133">Transmembrane helix</keyword>
<dbReference type="GO" id="GO:0016020">
    <property type="term" value="C:membrane"/>
    <property type="evidence" value="ECO:0007669"/>
    <property type="project" value="UniProtKB-SubCell"/>
</dbReference>
<dbReference type="AlphaFoldDB" id="A0A9Q0E030"/>
<organism evidence="11 12">
    <name type="scientific">Muraenolepis orangiensis</name>
    <name type="common">Patagonian moray cod</name>
    <dbReference type="NCBI Taxonomy" id="630683"/>
    <lineage>
        <taxon>Eukaryota</taxon>
        <taxon>Metazoa</taxon>
        <taxon>Chordata</taxon>
        <taxon>Craniata</taxon>
        <taxon>Vertebrata</taxon>
        <taxon>Euteleostomi</taxon>
        <taxon>Actinopterygii</taxon>
        <taxon>Neopterygii</taxon>
        <taxon>Teleostei</taxon>
        <taxon>Neoteleostei</taxon>
        <taxon>Acanthomorphata</taxon>
        <taxon>Zeiogadaria</taxon>
        <taxon>Gadariae</taxon>
        <taxon>Gadiformes</taxon>
        <taxon>Muraenolepidoidei</taxon>
        <taxon>Muraenolepididae</taxon>
        <taxon>Muraenolepis</taxon>
    </lineage>
</organism>
<evidence type="ECO:0000256" key="3">
    <source>
        <dbReference type="ARBA" id="ARBA00022737"/>
    </source>
</evidence>
<sequence length="602" mass="65244">MGHPVDPILVTNPTTCHHLIHQKNTESKRINESPQSGPSAACSLCAKFCGDPGTPAQGRREGRSFIFKSEVVYSCSAALILVGTSTQICQEDGTWSGALPRCLEPSRTSCENPGTPEHGYMNYTTGFKVGSRVEFQCQQGHLLQGSTTRLCLAELTWSGTQPTCVGLDLPSYGYTLVYSCQPGYFLSGGSEHRVCRSDGSWTGKVPICRAGSKSQEKSPKPALGTASPKINGSYDYKDQKQPVSLKVTSFNVSTGKVNGTLTDSNMEFLLSGVYKRQEARLTLVLRQARALASSSFSRLTHDSWAMDGFVSPEPDGGGFVLQGSIRGKDYGPFGLQRLGTSFSPRLLTTTSSPHHYLVSSPLPRLLTTTSSPHHYLVSSPLPRLLTTTSSPHHYLIISSPLPRLLTTTSSPHHYLVSSPLPRLLTTTSSPHHYLIISSPLPHHLLTTTSSPHHFLISSPLPHLLTTTSSPHHFLISSPLPRLLTRRRGSGVSVREKPLAVEPEAVGSSSSSSVAVAILVPFFALIFAGLGFYLYKQRRSDKAQYTGCSLHENNNGQATFENPMYTTSSTSTTCTTRATSTTRVTEGKVVRFDPALNTVCTMV</sequence>
<dbReference type="EMBL" id="JANIIK010000109">
    <property type="protein sequence ID" value="KAJ3598125.1"/>
    <property type="molecule type" value="Genomic_DNA"/>
</dbReference>
<dbReference type="InterPro" id="IPR000436">
    <property type="entry name" value="Sushi_SCR_CCP_dom"/>
</dbReference>
<keyword evidence="6" id="KW-0325">Glycoprotein</keyword>
<keyword evidence="7" id="KW-0768">Sushi</keyword>
<evidence type="ECO:0000256" key="6">
    <source>
        <dbReference type="ARBA" id="ARBA00023180"/>
    </source>
</evidence>
<keyword evidence="3" id="KW-0677">Repeat</keyword>
<dbReference type="PANTHER" id="PTHR45656:SF4">
    <property type="entry name" value="PROTEIN CBR-CLEC-78"/>
    <property type="match status" value="1"/>
</dbReference>
<feature type="domain" description="Sushi" evidence="10">
    <location>
        <begin position="172"/>
        <end position="210"/>
    </location>
</feature>
<feature type="domain" description="Sushi" evidence="10">
    <location>
        <begin position="47"/>
        <end position="104"/>
    </location>
</feature>
<keyword evidence="12" id="KW-1185">Reference proteome</keyword>
<evidence type="ECO:0000256" key="8">
    <source>
        <dbReference type="SAM" id="MobiDB-lite"/>
    </source>
</evidence>
<evidence type="ECO:0000313" key="12">
    <source>
        <dbReference type="Proteomes" id="UP001148018"/>
    </source>
</evidence>
<evidence type="ECO:0000259" key="10">
    <source>
        <dbReference type="PROSITE" id="PS50923"/>
    </source>
</evidence>
<dbReference type="CDD" id="cd00033">
    <property type="entry name" value="CCP"/>
    <property type="match status" value="2"/>
</dbReference>
<keyword evidence="5 7" id="KW-1015">Disulfide bond</keyword>
<evidence type="ECO:0000256" key="2">
    <source>
        <dbReference type="ARBA" id="ARBA00022729"/>
    </source>
</evidence>
<keyword evidence="9" id="KW-0812">Transmembrane</keyword>
<evidence type="ECO:0000256" key="1">
    <source>
        <dbReference type="ARBA" id="ARBA00004370"/>
    </source>
</evidence>
<dbReference type="OrthoDB" id="5804959at2759"/>
<protein>
    <recommendedName>
        <fullName evidence="10">Sushi domain-containing protein</fullName>
    </recommendedName>
</protein>
<evidence type="ECO:0000256" key="4">
    <source>
        <dbReference type="ARBA" id="ARBA00023136"/>
    </source>
</evidence>
<evidence type="ECO:0000256" key="7">
    <source>
        <dbReference type="PROSITE-ProRule" id="PRU00302"/>
    </source>
</evidence>
<evidence type="ECO:0000256" key="9">
    <source>
        <dbReference type="SAM" id="Phobius"/>
    </source>
</evidence>
<dbReference type="SMART" id="SM00032">
    <property type="entry name" value="CCP"/>
    <property type="match status" value="3"/>
</dbReference>
<gene>
    <name evidence="11" type="ORF">NHX12_001639</name>
</gene>
<keyword evidence="4 9" id="KW-0472">Membrane</keyword>
<dbReference type="InterPro" id="IPR035976">
    <property type="entry name" value="Sushi/SCR/CCP_sf"/>
</dbReference>
<keyword evidence="2" id="KW-0732">Signal</keyword>
<dbReference type="FunFam" id="2.10.70.10:FF:000011">
    <property type="entry name" value="CUB and sushi domain-containing protein 3 isoform A"/>
    <property type="match status" value="2"/>
</dbReference>
<feature type="region of interest" description="Disordered" evidence="8">
    <location>
        <begin position="211"/>
        <end position="231"/>
    </location>
</feature>
<proteinExistence type="predicted"/>
<dbReference type="PROSITE" id="PS50923">
    <property type="entry name" value="SUSHI"/>
    <property type="match status" value="3"/>
</dbReference>
<evidence type="ECO:0000256" key="5">
    <source>
        <dbReference type="ARBA" id="ARBA00023157"/>
    </source>
</evidence>
<dbReference type="Proteomes" id="UP001148018">
    <property type="component" value="Unassembled WGS sequence"/>
</dbReference>